<evidence type="ECO:0000256" key="5">
    <source>
        <dbReference type="ARBA" id="ARBA00022989"/>
    </source>
</evidence>
<evidence type="ECO:0000256" key="4">
    <source>
        <dbReference type="ARBA" id="ARBA00022692"/>
    </source>
</evidence>
<keyword evidence="6 7" id="KW-0472">Membrane</keyword>
<keyword evidence="4 7" id="KW-0812">Transmembrane</keyword>
<keyword evidence="2 7" id="KW-0813">Transport</keyword>
<dbReference type="AlphaFoldDB" id="W6NIT4"/>
<keyword evidence="3" id="KW-1003">Cell membrane</keyword>
<comment type="caution">
    <text evidence="9">The sequence shown here is derived from an EMBL/GenBank/DDBJ whole genome shotgun (WGS) entry which is preliminary data.</text>
</comment>
<feature type="transmembrane region" description="Helical" evidence="7">
    <location>
        <begin position="231"/>
        <end position="251"/>
    </location>
</feature>
<evidence type="ECO:0000259" key="8">
    <source>
        <dbReference type="PROSITE" id="PS50928"/>
    </source>
</evidence>
<dbReference type="InterPro" id="IPR000515">
    <property type="entry name" value="MetI-like"/>
</dbReference>
<evidence type="ECO:0000313" key="10">
    <source>
        <dbReference type="Proteomes" id="UP000019482"/>
    </source>
</evidence>
<evidence type="ECO:0000256" key="6">
    <source>
        <dbReference type="ARBA" id="ARBA00023136"/>
    </source>
</evidence>
<comment type="similarity">
    <text evidence="7">Belongs to the binding-protein-dependent transport system permease family.</text>
</comment>
<dbReference type="PROSITE" id="PS50928">
    <property type="entry name" value="ABC_TM1"/>
    <property type="match status" value="1"/>
</dbReference>
<evidence type="ECO:0000256" key="3">
    <source>
        <dbReference type="ARBA" id="ARBA00022475"/>
    </source>
</evidence>
<gene>
    <name evidence="9" type="ORF">CTDIVETGP_2017</name>
</gene>
<dbReference type="SUPFAM" id="SSF161098">
    <property type="entry name" value="MetI-like"/>
    <property type="match status" value="1"/>
</dbReference>
<dbReference type="CDD" id="cd06261">
    <property type="entry name" value="TM_PBP2"/>
    <property type="match status" value="1"/>
</dbReference>
<dbReference type="Pfam" id="PF00528">
    <property type="entry name" value="BPD_transp_1"/>
    <property type="match status" value="1"/>
</dbReference>
<accession>W6NIT4</accession>
<feature type="transmembrane region" description="Helical" evidence="7">
    <location>
        <begin position="79"/>
        <end position="103"/>
    </location>
</feature>
<dbReference type="RefSeq" id="WP_017895293.1">
    <property type="nucleotide sequence ID" value="NZ_CBXI010000036.1"/>
</dbReference>
<evidence type="ECO:0000256" key="1">
    <source>
        <dbReference type="ARBA" id="ARBA00004651"/>
    </source>
</evidence>
<keyword evidence="5 7" id="KW-1133">Transmembrane helix</keyword>
<name>W6NIT4_CLOTY</name>
<protein>
    <submittedName>
        <fullName evidence="9">Urea carboxylase-related ABC transporter, permease protein</fullName>
    </submittedName>
</protein>
<dbReference type="FunFam" id="1.10.3720.10:FF:000003">
    <property type="entry name" value="Aliphatic sulfonate ABC transporter permease"/>
    <property type="match status" value="1"/>
</dbReference>
<evidence type="ECO:0000256" key="2">
    <source>
        <dbReference type="ARBA" id="ARBA00022448"/>
    </source>
</evidence>
<dbReference type="InterPro" id="IPR035906">
    <property type="entry name" value="MetI-like_sf"/>
</dbReference>
<dbReference type="PANTHER" id="PTHR30151:SF0">
    <property type="entry name" value="ABC TRANSPORTER PERMEASE PROTEIN MJ0413-RELATED"/>
    <property type="match status" value="1"/>
</dbReference>
<dbReference type="GeneID" id="29419132"/>
<sequence>MKKFLRIRKNIDKRLYMIVATISFVLFIVVWNFASVSGIVNPVFLPAPTKVVQTIVRSFASGIIWSDLYISCYRIFMGFLYAVIVGIIIGILVGCFSEIEAFIRPLTEFIRYLPVPAFVPLIMIWFGIGEQAKIAVIFLGTLFQLIPMVADDVKAVPEDFINAAYTLGASRGKVLWKVIIPAVLPKLMDTLRMMMGWAWTYLVVAELVAASSGLGYSILKAQRYLKTDVMFAYILIIGLLGLVIDRTFAIVSKRVFAWSEGGNQ</sequence>
<dbReference type="GO" id="GO:0005886">
    <property type="term" value="C:plasma membrane"/>
    <property type="evidence" value="ECO:0007669"/>
    <property type="project" value="UniProtKB-SubCell"/>
</dbReference>
<proteinExistence type="inferred from homology"/>
<dbReference type="PANTHER" id="PTHR30151">
    <property type="entry name" value="ALKANE SULFONATE ABC TRANSPORTER-RELATED, MEMBRANE SUBUNIT"/>
    <property type="match status" value="1"/>
</dbReference>
<dbReference type="EMBL" id="CBXI010000036">
    <property type="protein sequence ID" value="CDL91947.1"/>
    <property type="molecule type" value="Genomic_DNA"/>
</dbReference>
<dbReference type="GO" id="GO:0042918">
    <property type="term" value="P:alkanesulfonate transmembrane transport"/>
    <property type="evidence" value="ECO:0007669"/>
    <property type="project" value="UniProtKB-ARBA"/>
</dbReference>
<feature type="transmembrane region" description="Helical" evidence="7">
    <location>
        <begin position="109"/>
        <end position="127"/>
    </location>
</feature>
<dbReference type="Proteomes" id="UP000019482">
    <property type="component" value="Unassembled WGS sequence"/>
</dbReference>
<reference evidence="9 10" key="1">
    <citation type="journal article" date="2015" name="Genome Announc.">
        <title>Draft Genome Sequence of Clostridium tyrobutyricum Strain DIVETGP, Isolated from Cow's Milk for Grana Padano Production.</title>
        <authorList>
            <person name="Soggiu A."/>
            <person name="Piras C."/>
            <person name="Gaiarsa S."/>
            <person name="Sassera D."/>
            <person name="Roncada P."/>
            <person name="Bendixen E."/>
            <person name="Brasca M."/>
            <person name="Bonizzi L."/>
        </authorList>
    </citation>
    <scope>NUCLEOTIDE SEQUENCE [LARGE SCALE GENOMIC DNA]</scope>
    <source>
        <strain evidence="9 10">DIVETGP</strain>
    </source>
</reference>
<comment type="subcellular location">
    <subcellularLocation>
        <location evidence="1 7">Cell membrane</location>
        <topology evidence="1 7">Multi-pass membrane protein</topology>
    </subcellularLocation>
</comment>
<feature type="transmembrane region" description="Helical" evidence="7">
    <location>
        <begin position="15"/>
        <end position="34"/>
    </location>
</feature>
<dbReference type="OrthoDB" id="9796361at2"/>
<evidence type="ECO:0000256" key="7">
    <source>
        <dbReference type="RuleBase" id="RU363032"/>
    </source>
</evidence>
<dbReference type="Gene3D" id="1.10.3720.10">
    <property type="entry name" value="MetI-like"/>
    <property type="match status" value="1"/>
</dbReference>
<evidence type="ECO:0000313" key="9">
    <source>
        <dbReference type="EMBL" id="CDL91947.1"/>
    </source>
</evidence>
<organism evidence="9 10">
    <name type="scientific">Clostridium tyrobutyricum DIVETGP</name>
    <dbReference type="NCBI Taxonomy" id="1408889"/>
    <lineage>
        <taxon>Bacteria</taxon>
        <taxon>Bacillati</taxon>
        <taxon>Bacillota</taxon>
        <taxon>Clostridia</taxon>
        <taxon>Eubacteriales</taxon>
        <taxon>Clostridiaceae</taxon>
        <taxon>Clostridium</taxon>
    </lineage>
</organism>
<feature type="transmembrane region" description="Helical" evidence="7">
    <location>
        <begin position="198"/>
        <end position="219"/>
    </location>
</feature>
<keyword evidence="10" id="KW-1185">Reference proteome</keyword>
<feature type="domain" description="ABC transmembrane type-1" evidence="8">
    <location>
        <begin position="68"/>
        <end position="252"/>
    </location>
</feature>